<dbReference type="Pfam" id="PF04937">
    <property type="entry name" value="DUF659"/>
    <property type="match status" value="1"/>
</dbReference>
<feature type="domain" description="DUF659" evidence="2">
    <location>
        <begin position="41"/>
        <end position="191"/>
    </location>
</feature>
<dbReference type="PANTHER" id="PTHR32166:SF122">
    <property type="entry name" value="OS09G0499600 PROTEIN"/>
    <property type="match status" value="1"/>
</dbReference>
<protein>
    <recommendedName>
        <fullName evidence="2">DUF659 domain-containing protein</fullName>
    </recommendedName>
</protein>
<dbReference type="PANTHER" id="PTHR32166">
    <property type="entry name" value="OSJNBA0013A04.12 PROTEIN"/>
    <property type="match status" value="1"/>
</dbReference>
<feature type="compositionally biased region" description="Low complexity" evidence="1">
    <location>
        <begin position="254"/>
        <end position="274"/>
    </location>
</feature>
<proteinExistence type="predicted"/>
<evidence type="ECO:0000259" key="2">
    <source>
        <dbReference type="Pfam" id="PF04937"/>
    </source>
</evidence>
<dbReference type="InterPro" id="IPR012337">
    <property type="entry name" value="RNaseH-like_sf"/>
</dbReference>
<dbReference type="EMBL" id="QGNW01002143">
    <property type="protein sequence ID" value="RVW25050.1"/>
    <property type="molecule type" value="Genomic_DNA"/>
</dbReference>
<feature type="region of interest" description="Disordered" evidence="1">
    <location>
        <begin position="235"/>
        <end position="291"/>
    </location>
</feature>
<evidence type="ECO:0000313" key="4">
    <source>
        <dbReference type="Proteomes" id="UP000288805"/>
    </source>
</evidence>
<reference evidence="3 4" key="1">
    <citation type="journal article" date="2018" name="PLoS Genet.">
        <title>Population sequencing reveals clonal diversity and ancestral inbreeding in the grapevine cultivar Chardonnay.</title>
        <authorList>
            <person name="Roach M.J."/>
            <person name="Johnson D.L."/>
            <person name="Bohlmann J."/>
            <person name="van Vuuren H.J."/>
            <person name="Jones S.J."/>
            <person name="Pretorius I.S."/>
            <person name="Schmidt S.A."/>
            <person name="Borneman A.R."/>
        </authorList>
    </citation>
    <scope>NUCLEOTIDE SEQUENCE [LARGE SCALE GENOMIC DNA]</scope>
    <source>
        <strain evidence="4">cv. Chardonnay</strain>
        <tissue evidence="3">Leaf</tissue>
    </source>
</reference>
<name>A0A438CPB4_VITVI</name>
<evidence type="ECO:0000313" key="3">
    <source>
        <dbReference type="EMBL" id="RVW25050.1"/>
    </source>
</evidence>
<accession>A0A438CPB4</accession>
<dbReference type="AlphaFoldDB" id="A0A438CPB4"/>
<comment type="caution">
    <text evidence="3">The sequence shown here is derived from an EMBL/GenBank/DDBJ whole genome shotgun (WGS) entry which is preliminary data.</text>
</comment>
<sequence length="381" mass="43010">MRRLINKFFIYENVTLSKAKSHHFKNMIIGAQQAAMGIEPPSPYEINNKYLEMEYKEMEAYVNQQREKWKTYGCTIMSDGWTGPTKLSVFNFMVYSKGNTVFLKSVDASNHIKDNKYIYELLKTIIKEVGQDNVVQIVTGNGSTFMKVGKRLMKKYNLYWTPCVAHYIDLIFEDIGKRPSVIDVINNARKITNFIYNHDAKRGFGDRAAITARSTMVPIKVECVLSKEVHSESFSKDTDDSVQTALNSHQEIDSTSASHSSRRSAAGTSASGYDGSRGGTDDGGDNAGGDIYECQHSQYPINQFTYENDFTHCTHDEDHGFRRASPGIGAIGKPYRGRKRTMEPYNEELLSGSFEFMSIGTQYSDSSNEANVYPPHVMSYS</sequence>
<evidence type="ECO:0000256" key="1">
    <source>
        <dbReference type="SAM" id="MobiDB-lite"/>
    </source>
</evidence>
<organism evidence="3 4">
    <name type="scientific">Vitis vinifera</name>
    <name type="common">Grape</name>
    <dbReference type="NCBI Taxonomy" id="29760"/>
    <lineage>
        <taxon>Eukaryota</taxon>
        <taxon>Viridiplantae</taxon>
        <taxon>Streptophyta</taxon>
        <taxon>Embryophyta</taxon>
        <taxon>Tracheophyta</taxon>
        <taxon>Spermatophyta</taxon>
        <taxon>Magnoliopsida</taxon>
        <taxon>eudicotyledons</taxon>
        <taxon>Gunneridae</taxon>
        <taxon>Pentapetalae</taxon>
        <taxon>rosids</taxon>
        <taxon>Vitales</taxon>
        <taxon>Vitaceae</taxon>
        <taxon>Viteae</taxon>
        <taxon>Vitis</taxon>
    </lineage>
</organism>
<dbReference type="InterPro" id="IPR007021">
    <property type="entry name" value="DUF659"/>
</dbReference>
<dbReference type="SUPFAM" id="SSF53098">
    <property type="entry name" value="Ribonuclease H-like"/>
    <property type="match status" value="1"/>
</dbReference>
<dbReference type="Proteomes" id="UP000288805">
    <property type="component" value="Unassembled WGS sequence"/>
</dbReference>
<gene>
    <name evidence="3" type="ORF">CK203_117009</name>
</gene>